<dbReference type="RefSeq" id="WP_174513208.1">
    <property type="nucleotide sequence ID" value="NZ_CABFMQ020000096.1"/>
</dbReference>
<dbReference type="Pfam" id="PF10604">
    <property type="entry name" value="Polyketide_cyc2"/>
    <property type="match status" value="1"/>
</dbReference>
<name>A0A8B6MA51_METTU</name>
<gene>
    <name evidence="1" type="ORF">MPC4_380023</name>
</gene>
<sequence>MITYTYETTTHVPAAKLFRAIADIAHWPHWDSELESTEHDGGVQPGARFMLKPKGGPKVRMEIIEAVAPARFVDLARLPLAKMRTSHHFAESAGQTRVAITIEVWGLLGFLWDRVVARKQAASAAEQTRRFVAYAEAQP</sequence>
<protein>
    <submittedName>
        <fullName evidence="1">Polyketide cyclase</fullName>
    </submittedName>
</protein>
<dbReference type="Proteomes" id="UP000485880">
    <property type="component" value="Unassembled WGS sequence"/>
</dbReference>
<dbReference type="Gene3D" id="3.30.530.20">
    <property type="match status" value="1"/>
</dbReference>
<accession>A0A8B6MA51</accession>
<evidence type="ECO:0000313" key="2">
    <source>
        <dbReference type="Proteomes" id="UP000485880"/>
    </source>
</evidence>
<dbReference type="SUPFAM" id="SSF55961">
    <property type="entry name" value="Bet v1-like"/>
    <property type="match status" value="1"/>
</dbReference>
<evidence type="ECO:0000313" key="1">
    <source>
        <dbReference type="EMBL" id="VTZ51385.1"/>
    </source>
</evidence>
<dbReference type="AlphaFoldDB" id="A0A8B6MA51"/>
<dbReference type="InterPro" id="IPR023393">
    <property type="entry name" value="START-like_dom_sf"/>
</dbReference>
<keyword evidence="2" id="KW-1185">Reference proteome</keyword>
<dbReference type="InterPro" id="IPR019587">
    <property type="entry name" value="Polyketide_cyclase/dehydratase"/>
</dbReference>
<comment type="caution">
    <text evidence="1">The sequence shown here is derived from an EMBL/GenBank/DDBJ whole genome shotgun (WGS) entry which is preliminary data.</text>
</comment>
<dbReference type="EMBL" id="CABFMQ020000096">
    <property type="protein sequence ID" value="VTZ51385.1"/>
    <property type="molecule type" value="Genomic_DNA"/>
</dbReference>
<organism evidence="1 2">
    <name type="scientific">Methylocella tundrae</name>
    <dbReference type="NCBI Taxonomy" id="227605"/>
    <lineage>
        <taxon>Bacteria</taxon>
        <taxon>Pseudomonadati</taxon>
        <taxon>Pseudomonadota</taxon>
        <taxon>Alphaproteobacteria</taxon>
        <taxon>Hyphomicrobiales</taxon>
        <taxon>Beijerinckiaceae</taxon>
        <taxon>Methylocella</taxon>
    </lineage>
</organism>
<reference evidence="1 2" key="1">
    <citation type="submission" date="2019-05" db="EMBL/GenBank/DDBJ databases">
        <authorList>
            <person name="Farhan Ul Haque M."/>
        </authorList>
    </citation>
    <scope>NUCLEOTIDE SEQUENCE [LARGE SCALE GENOMIC DNA]</scope>
    <source>
        <strain evidence="1">2</strain>
    </source>
</reference>
<proteinExistence type="predicted"/>